<feature type="compositionally biased region" description="Polar residues" evidence="1">
    <location>
        <begin position="229"/>
        <end position="242"/>
    </location>
</feature>
<sequence length="869" mass="103884">MIFQLRYKSKFSESLNETKDLYSMQNPKQNVPQTQRIDYTNNIQTNKLLPNHSEDILLCLVSKAIVTNNKNQIKNLLRNQTFSNNKGLYPEIKEEHPFYNQKHGLNYSEIEKQSKNILPSLQIISKKPIIRIQCTQKELNDLYSSKSSKLITPRIQKNSNLQSLAQQPENDKICRTSSTPFIYKNLQNQNFTNRSDSSKQRSKSKSQKTQKQTIQNPKQNQERERKQLQNHNKVSEIQQSKSNMIDLQDKKLQLKNKKRLTQTIQQQFNITIKQDFQQNNFSKQQNLSFPNNRSNHLKDKLQQRYTQYRCFLNKINFSNNQSIQSPQKMEIPAYYFFVGKGNNSSLIKNLFRQRWWWQEVETIDLAKVNMVWTQLKQNICIESLIAFNVVSSDLNYNNESFIQNIEDTVTDSSNSDLEINIIHRQIPLLNIAQQVKQPQYQINNLNQLKKLFNLIDLQKILGYMKNNNKCESQLVFSDYSEKLLLDIKGFHTQTKIESRNNKMHNHMQDNWHLGNKKALFYNMRNYMKIIKEEYTKYIPRTFHIQQGITDPEYIKFIDYYNKRQEEMKEQEKKLQMNYKRDKKIRPISLWIVKPGECSNRGNGITVCQDLLDINKFIMEEQPDGRQRTYIIQQYIDNPFLYNKRKFDIRCYMLLTSQNGILKGYWYQEGYIRTSSKEFTTKLQSKDEDYGKFEQGNKISFLEYQRYLDIFYKDQKLNFFIDIYPKMKQIALDLMKASYGKIDQQRRSNSFELFGLDFMIDDNFKLWLIEANTNPCLELSCPLLSKIIPTLIENLFRIVIDPIFPPPFFEEWPLNKKVFIPDNILENNRFELLFDEQIDKKIMINLYRENKIDQDCFKIKEEEEEDEVKD</sequence>
<dbReference type="Pfam" id="PF03133">
    <property type="entry name" value="TTL"/>
    <property type="match status" value="1"/>
</dbReference>
<evidence type="ECO:0000313" key="3">
    <source>
        <dbReference type="Proteomes" id="UP000692954"/>
    </source>
</evidence>
<dbReference type="PANTHER" id="PTHR46069">
    <property type="entry name" value="TUBULIN TYROSINE LIGASE"/>
    <property type="match status" value="1"/>
</dbReference>
<dbReference type="PANTHER" id="PTHR46069:SF1">
    <property type="entry name" value="CHROMOSOME UNDETERMINED SCAFFOLD_125, WHOLE GENOME SHOTGUN SEQUENCE"/>
    <property type="match status" value="1"/>
</dbReference>
<evidence type="ECO:0000256" key="1">
    <source>
        <dbReference type="SAM" id="MobiDB-lite"/>
    </source>
</evidence>
<dbReference type="EMBL" id="CAJJDN010000148">
    <property type="protein sequence ID" value="CAD8123980.1"/>
    <property type="molecule type" value="Genomic_DNA"/>
</dbReference>
<name>A0A8S1RAL9_9CILI</name>
<dbReference type="PROSITE" id="PS51221">
    <property type="entry name" value="TTL"/>
    <property type="match status" value="1"/>
</dbReference>
<evidence type="ECO:0000313" key="2">
    <source>
        <dbReference type="EMBL" id="CAD8123980.1"/>
    </source>
</evidence>
<feature type="region of interest" description="Disordered" evidence="1">
    <location>
        <begin position="187"/>
        <end position="242"/>
    </location>
</feature>
<comment type="caution">
    <text evidence="2">The sequence shown here is derived from an EMBL/GenBank/DDBJ whole genome shotgun (WGS) entry which is preliminary data.</text>
</comment>
<dbReference type="AlphaFoldDB" id="A0A8S1RAL9"/>
<reference evidence="2" key="1">
    <citation type="submission" date="2021-01" db="EMBL/GenBank/DDBJ databases">
        <authorList>
            <consortium name="Genoscope - CEA"/>
            <person name="William W."/>
        </authorList>
    </citation>
    <scope>NUCLEOTIDE SEQUENCE</scope>
</reference>
<organism evidence="2 3">
    <name type="scientific">Paramecium sonneborni</name>
    <dbReference type="NCBI Taxonomy" id="65129"/>
    <lineage>
        <taxon>Eukaryota</taxon>
        <taxon>Sar</taxon>
        <taxon>Alveolata</taxon>
        <taxon>Ciliophora</taxon>
        <taxon>Intramacronucleata</taxon>
        <taxon>Oligohymenophorea</taxon>
        <taxon>Peniculida</taxon>
        <taxon>Parameciidae</taxon>
        <taxon>Paramecium</taxon>
    </lineage>
</organism>
<dbReference type="InterPro" id="IPR004344">
    <property type="entry name" value="TTL/TTLL_fam"/>
</dbReference>
<proteinExistence type="predicted"/>
<dbReference type="OrthoDB" id="290395at2759"/>
<gene>
    <name evidence="2" type="ORF">PSON_ATCC_30995.1.T1480077</name>
</gene>
<dbReference type="Proteomes" id="UP000692954">
    <property type="component" value="Unassembled WGS sequence"/>
</dbReference>
<evidence type="ECO:0008006" key="4">
    <source>
        <dbReference type="Google" id="ProtNLM"/>
    </source>
</evidence>
<protein>
    <recommendedName>
        <fullName evidence="4">Tubulin-tyrosine ligase family protein</fullName>
    </recommendedName>
</protein>
<keyword evidence="3" id="KW-1185">Reference proteome</keyword>
<accession>A0A8S1RAL9</accession>